<evidence type="ECO:0000256" key="4">
    <source>
        <dbReference type="ARBA" id="ARBA00023004"/>
    </source>
</evidence>
<keyword evidence="9" id="KW-1185">Reference proteome</keyword>
<evidence type="ECO:0000259" key="7">
    <source>
        <dbReference type="Pfam" id="PF25275"/>
    </source>
</evidence>
<feature type="signal peptide" evidence="6">
    <location>
        <begin position="1"/>
        <end position="18"/>
    </location>
</feature>
<gene>
    <name evidence="8" type="ORF">DDR33_17860</name>
</gene>
<dbReference type="SUPFAM" id="SSF51905">
    <property type="entry name" value="FAD/NAD(P)-binding domain"/>
    <property type="match status" value="1"/>
</dbReference>
<keyword evidence="1" id="KW-0004">4Fe-4S</keyword>
<dbReference type="InterPro" id="IPR039650">
    <property type="entry name" value="HdrA-like"/>
</dbReference>
<organism evidence="8 9">
    <name type="scientific">Pararcticibacter amylolyticus</name>
    <dbReference type="NCBI Taxonomy" id="2173175"/>
    <lineage>
        <taxon>Bacteria</taxon>
        <taxon>Pseudomonadati</taxon>
        <taxon>Bacteroidota</taxon>
        <taxon>Sphingobacteriia</taxon>
        <taxon>Sphingobacteriales</taxon>
        <taxon>Sphingobacteriaceae</taxon>
        <taxon>Pararcticibacter</taxon>
    </lineage>
</organism>
<keyword evidence="8" id="KW-0456">Lyase</keyword>
<reference evidence="8 9" key="1">
    <citation type="submission" date="2018-04" db="EMBL/GenBank/DDBJ databases">
        <title>Pedobacter chongqingensis sp. nov., isolated from a rottenly hemp rope.</title>
        <authorList>
            <person name="Cai Y."/>
        </authorList>
    </citation>
    <scope>NUCLEOTIDE SEQUENCE [LARGE SCALE GENOMIC DNA]</scope>
    <source>
        <strain evidence="8 9">FJ4-8</strain>
    </source>
</reference>
<dbReference type="AlphaFoldDB" id="A0A2U2PE54"/>
<keyword evidence="5" id="KW-0411">Iron-sulfur</keyword>
<evidence type="ECO:0000256" key="2">
    <source>
        <dbReference type="ARBA" id="ARBA00022723"/>
    </source>
</evidence>
<keyword evidence="2" id="KW-0479">Metal-binding</keyword>
<dbReference type="RefSeq" id="WP_109417183.1">
    <property type="nucleotide sequence ID" value="NZ_QEAS01000015.1"/>
</dbReference>
<protein>
    <submittedName>
        <fullName evidence="8">Xanthan lyase</fullName>
    </submittedName>
</protein>
<dbReference type="GO" id="GO:0016491">
    <property type="term" value="F:oxidoreductase activity"/>
    <property type="evidence" value="ECO:0007669"/>
    <property type="project" value="UniProtKB-KW"/>
</dbReference>
<dbReference type="Pfam" id="PF12831">
    <property type="entry name" value="FAD_oxidored"/>
    <property type="match status" value="1"/>
</dbReference>
<evidence type="ECO:0000256" key="1">
    <source>
        <dbReference type="ARBA" id="ARBA00022485"/>
    </source>
</evidence>
<dbReference type="OrthoDB" id="668499at2"/>
<name>A0A2U2PE54_9SPHI</name>
<accession>A0A2U2PE54</accession>
<evidence type="ECO:0000256" key="6">
    <source>
        <dbReference type="SAM" id="SignalP"/>
    </source>
</evidence>
<dbReference type="Proteomes" id="UP000245647">
    <property type="component" value="Unassembled WGS sequence"/>
</dbReference>
<comment type="caution">
    <text evidence="8">The sequence shown here is derived from an EMBL/GenBank/DDBJ whole genome shotgun (WGS) entry which is preliminary data.</text>
</comment>
<keyword evidence="4" id="KW-0408">Iron</keyword>
<dbReference type="EMBL" id="QEAS01000015">
    <property type="protein sequence ID" value="PWG79399.1"/>
    <property type="molecule type" value="Genomic_DNA"/>
</dbReference>
<dbReference type="Pfam" id="PF25275">
    <property type="entry name" value="Golvesin_C"/>
    <property type="match status" value="1"/>
</dbReference>
<proteinExistence type="predicted"/>
<evidence type="ECO:0000313" key="8">
    <source>
        <dbReference type="EMBL" id="PWG79399.1"/>
    </source>
</evidence>
<dbReference type="GO" id="GO:0016829">
    <property type="term" value="F:lyase activity"/>
    <property type="evidence" value="ECO:0007669"/>
    <property type="project" value="UniProtKB-KW"/>
</dbReference>
<feature type="chain" id="PRO_5015780609" evidence="6">
    <location>
        <begin position="19"/>
        <end position="661"/>
    </location>
</feature>
<sequence length="661" mass="73003">MKHTLFLLLFLFSFRLVAQPKVVQADICIYGGSSAGVIAAYTAKKMNKTVLLIEPGKRLGGLSSGGLGFTDIGNKSIVTGIARDFYRQIGKHYGKFEQWIFEPKVAEAVFKEYVNKAGLQVIYQKRITKAIKTGQRIDQILLEDASGQSSETLTVKAKMFIDCTYEGDLMARAGVSYTYGREPNSQYGESINGVQLKNKHQFPDGIDPYKTPGKPESGLLWGISNEPLSPDGTGDKKIQAYNFRICLTSDPANMRPIGKPENYDPAKYDLLLRYIEFAKPKGIAGSVLKFDHMPNRKVDINNQGPFSTDMIGMNYEYPDADYAKREVIFKAHEAYNKGLLYFLGNDPRVPEHLRKDMLKWGYPKDEYTDNGNWTPQLYVREARRMVSDFVMSEAHCLGQVEVKDAVGAAAYTMDSHNAQRIVVNGMVKNEGDVQHKVPAPYPISYRSVVPRAGECENLLVPVCLSASHIAYGSIRMEPVFMVLGQSVATAACQAIDTGMPVQKIDVSKLQASLKSNPLADNSPADILIDNDDTQNVEIKGGWQKNSGGYGPSLLTNVPGKTGSVKFTPQIKSAGKYHVYTYITKISGLADPINYIIYDGTRARPVGVKTSEVSVSGQTSGEWISLGIFNFKTGKKAYIEVLNQKTSKNNIIADAILIVPEH</sequence>
<dbReference type="InterPro" id="IPR036188">
    <property type="entry name" value="FAD/NAD-bd_sf"/>
</dbReference>
<dbReference type="GO" id="GO:0046872">
    <property type="term" value="F:metal ion binding"/>
    <property type="evidence" value="ECO:0007669"/>
    <property type="project" value="UniProtKB-KW"/>
</dbReference>
<dbReference type="Gene3D" id="3.50.50.60">
    <property type="entry name" value="FAD/NAD(P)-binding domain"/>
    <property type="match status" value="1"/>
</dbReference>
<feature type="domain" description="Golvesin/Xly CBD-like" evidence="7">
    <location>
        <begin position="526"/>
        <end position="658"/>
    </location>
</feature>
<keyword evidence="6" id="KW-0732">Signal</keyword>
<dbReference type="PANTHER" id="PTHR43498:SF1">
    <property type="entry name" value="COB--COM HETERODISULFIDE REDUCTASE IRON-SULFUR SUBUNIT A"/>
    <property type="match status" value="1"/>
</dbReference>
<evidence type="ECO:0000256" key="5">
    <source>
        <dbReference type="ARBA" id="ARBA00023014"/>
    </source>
</evidence>
<dbReference type="GO" id="GO:0051539">
    <property type="term" value="F:4 iron, 4 sulfur cluster binding"/>
    <property type="evidence" value="ECO:0007669"/>
    <property type="project" value="UniProtKB-KW"/>
</dbReference>
<dbReference type="PANTHER" id="PTHR43498">
    <property type="entry name" value="FERREDOXIN:COB-COM HETERODISULFIDE REDUCTASE SUBUNIT A"/>
    <property type="match status" value="1"/>
</dbReference>
<evidence type="ECO:0000256" key="3">
    <source>
        <dbReference type="ARBA" id="ARBA00023002"/>
    </source>
</evidence>
<keyword evidence="3" id="KW-0560">Oxidoreductase</keyword>
<evidence type="ECO:0000313" key="9">
    <source>
        <dbReference type="Proteomes" id="UP000245647"/>
    </source>
</evidence>
<dbReference type="InterPro" id="IPR033803">
    <property type="entry name" value="CBD-like_Golvesin-Xly"/>
</dbReference>